<dbReference type="AlphaFoldDB" id="F3Z3E5"/>
<evidence type="ECO:0000256" key="5">
    <source>
        <dbReference type="ARBA" id="ARBA00023027"/>
    </source>
</evidence>
<dbReference type="PANTHER" id="PTHR43833:SF5">
    <property type="entry name" value="TRK SYSTEM POTASSIUM UPTAKE PROTEIN TRKA"/>
    <property type="match status" value="1"/>
</dbReference>
<keyword evidence="5" id="KW-0520">NAD</keyword>
<dbReference type="GO" id="GO:0005886">
    <property type="term" value="C:plasma membrane"/>
    <property type="evidence" value="ECO:0007669"/>
    <property type="project" value="InterPro"/>
</dbReference>
<dbReference type="InterPro" id="IPR050721">
    <property type="entry name" value="Trk_Ktr_HKT_K-transport"/>
</dbReference>
<feature type="domain" description="RCK C-terminal" evidence="8">
    <location>
        <begin position="140"/>
        <end position="221"/>
    </location>
</feature>
<dbReference type="STRING" id="690850.Desaf_3191"/>
<evidence type="ECO:0000256" key="1">
    <source>
        <dbReference type="ARBA" id="ARBA00017378"/>
    </source>
</evidence>
<evidence type="ECO:0000259" key="7">
    <source>
        <dbReference type="PROSITE" id="PS51201"/>
    </source>
</evidence>
<dbReference type="RefSeq" id="WP_014261119.1">
    <property type="nucleotide sequence ID" value="NC_016629.1"/>
</dbReference>
<evidence type="ECO:0000313" key="10">
    <source>
        <dbReference type="Proteomes" id="UP000007844"/>
    </source>
</evidence>
<evidence type="ECO:0000256" key="2">
    <source>
        <dbReference type="ARBA" id="ARBA00022448"/>
    </source>
</evidence>
<dbReference type="InterPro" id="IPR006037">
    <property type="entry name" value="RCK_C"/>
</dbReference>
<name>F3Z3E5_DESAF</name>
<dbReference type="GO" id="GO:0015079">
    <property type="term" value="F:potassium ion transmembrane transporter activity"/>
    <property type="evidence" value="ECO:0007669"/>
    <property type="project" value="InterPro"/>
</dbReference>
<accession>F3Z3E5</accession>
<keyword evidence="4" id="KW-0630">Potassium</keyword>
<proteinExistence type="predicted"/>
<dbReference type="HOGENOM" id="CLU_046525_2_0_7"/>
<dbReference type="SUPFAM" id="SSF51735">
    <property type="entry name" value="NAD(P)-binding Rossmann-fold domains"/>
    <property type="match status" value="1"/>
</dbReference>
<keyword evidence="3" id="KW-0633">Potassium transport</keyword>
<dbReference type="KEGG" id="daf:Desaf_3191"/>
<evidence type="ECO:0000259" key="8">
    <source>
        <dbReference type="PROSITE" id="PS51202"/>
    </source>
</evidence>
<keyword evidence="2" id="KW-0813">Transport</keyword>
<dbReference type="Gene3D" id="3.30.70.1450">
    <property type="entry name" value="Regulator of K+ conductance, C-terminal domain"/>
    <property type="match status" value="1"/>
</dbReference>
<evidence type="ECO:0000256" key="6">
    <source>
        <dbReference type="ARBA" id="ARBA00023065"/>
    </source>
</evidence>
<organism evidence="9 10">
    <name type="scientific">Desulfocurvibacter africanus subsp. africanus str. Walvis Bay</name>
    <dbReference type="NCBI Taxonomy" id="690850"/>
    <lineage>
        <taxon>Bacteria</taxon>
        <taxon>Pseudomonadati</taxon>
        <taxon>Thermodesulfobacteriota</taxon>
        <taxon>Desulfovibrionia</taxon>
        <taxon>Desulfovibrionales</taxon>
        <taxon>Desulfovibrionaceae</taxon>
        <taxon>Desulfocurvibacter</taxon>
    </lineage>
</organism>
<reference evidence="9 10" key="1">
    <citation type="journal article" date="2011" name="J. Bacteriol.">
        <title>Genome sequence of the mercury-methylating and pleomorphic Desulfovibrio africanus Strain Walvis Bay.</title>
        <authorList>
            <person name="Brown S.D."/>
            <person name="Wall J.D."/>
            <person name="Kucken A.M."/>
            <person name="Gilmour C.C."/>
            <person name="Podar M."/>
            <person name="Brandt C.C."/>
            <person name="Teshima H."/>
            <person name="Detter J.C."/>
            <person name="Han C.S."/>
            <person name="Land M.L."/>
            <person name="Lucas S."/>
            <person name="Han J."/>
            <person name="Pennacchio L."/>
            <person name="Nolan M."/>
            <person name="Pitluck S."/>
            <person name="Woyke T."/>
            <person name="Goodwin L."/>
            <person name="Palumbo A.V."/>
            <person name="Elias D.A."/>
        </authorList>
    </citation>
    <scope>NUCLEOTIDE SEQUENCE [LARGE SCALE GENOMIC DNA]</scope>
    <source>
        <strain evidence="9 10">Walvis Bay</strain>
    </source>
</reference>
<dbReference type="Pfam" id="PF02080">
    <property type="entry name" value="TrkA_C"/>
    <property type="match status" value="1"/>
</dbReference>
<dbReference type="Pfam" id="PF02254">
    <property type="entry name" value="TrkA_N"/>
    <property type="match status" value="1"/>
</dbReference>
<dbReference type="PRINTS" id="PR00335">
    <property type="entry name" value="KUPTAKETRKA"/>
</dbReference>
<evidence type="ECO:0000313" key="9">
    <source>
        <dbReference type="EMBL" id="EGJ51485.1"/>
    </source>
</evidence>
<protein>
    <recommendedName>
        <fullName evidence="1">Trk system potassium uptake protein TrkA</fullName>
    </recommendedName>
</protein>
<dbReference type="Proteomes" id="UP000007844">
    <property type="component" value="Chromosome"/>
</dbReference>
<dbReference type="SUPFAM" id="SSF116726">
    <property type="entry name" value="TrkA C-terminal domain-like"/>
    <property type="match status" value="1"/>
</dbReference>
<dbReference type="InterPro" id="IPR036291">
    <property type="entry name" value="NAD(P)-bd_dom_sf"/>
</dbReference>
<evidence type="ECO:0000256" key="4">
    <source>
        <dbReference type="ARBA" id="ARBA00022958"/>
    </source>
</evidence>
<dbReference type="PROSITE" id="PS51201">
    <property type="entry name" value="RCK_N"/>
    <property type="match status" value="1"/>
</dbReference>
<evidence type="ECO:0000256" key="3">
    <source>
        <dbReference type="ARBA" id="ARBA00022538"/>
    </source>
</evidence>
<feature type="domain" description="RCK N-terminal" evidence="7">
    <location>
        <begin position="3"/>
        <end position="122"/>
    </location>
</feature>
<dbReference type="InterPro" id="IPR003148">
    <property type="entry name" value="RCK_N"/>
</dbReference>
<dbReference type="InterPro" id="IPR006036">
    <property type="entry name" value="K_uptake_TrkA"/>
</dbReference>
<dbReference type="eggNOG" id="COG0569">
    <property type="taxonomic scope" value="Bacteria"/>
</dbReference>
<dbReference type="Gene3D" id="3.40.50.720">
    <property type="entry name" value="NAD(P)-binding Rossmann-like Domain"/>
    <property type="match status" value="1"/>
</dbReference>
<dbReference type="InterPro" id="IPR036721">
    <property type="entry name" value="RCK_C_sf"/>
</dbReference>
<keyword evidence="10" id="KW-1185">Reference proteome</keyword>
<keyword evidence="6" id="KW-0406">Ion transport</keyword>
<sequence>MASLRIMLVGGGKPVYFLARSFISKGHGVTLVNSDQEECAWLARKLKALVVHGDATQPRLLADAGVQDVDVLLAATLRDEDNLAICQSAAKQFGVRRTLALVNDPELEAVFHDLGVTDAFSMTQVLTGLIERRVETEGVLNLLPLGGGKVNLTEIVLDEDAPVVGKTLMDVRMPEDSLVACIFREGNPLVPRGSTMLLARDRLVILSLPENYGQILRMLTGEKG</sequence>
<gene>
    <name evidence="9" type="ORF">Desaf_3191</name>
</gene>
<dbReference type="PANTHER" id="PTHR43833">
    <property type="entry name" value="POTASSIUM CHANNEL PROTEIN 2-RELATED-RELATED"/>
    <property type="match status" value="1"/>
</dbReference>
<dbReference type="PROSITE" id="PS51202">
    <property type="entry name" value="RCK_C"/>
    <property type="match status" value="1"/>
</dbReference>
<dbReference type="EMBL" id="CP003221">
    <property type="protein sequence ID" value="EGJ51485.1"/>
    <property type="molecule type" value="Genomic_DNA"/>
</dbReference>